<dbReference type="AlphaFoldDB" id="A0A9Q1JL30"/>
<dbReference type="OrthoDB" id="1938625at2759"/>
<protein>
    <submittedName>
        <fullName evidence="1">Uncharacterized protein</fullName>
    </submittedName>
</protein>
<keyword evidence="2" id="KW-1185">Reference proteome</keyword>
<dbReference type="EMBL" id="JAKOGI010002069">
    <property type="protein sequence ID" value="KAJ8423048.1"/>
    <property type="molecule type" value="Genomic_DNA"/>
</dbReference>
<gene>
    <name evidence="1" type="ORF">Cgig2_015444</name>
</gene>
<evidence type="ECO:0000313" key="1">
    <source>
        <dbReference type="EMBL" id="KAJ8423048.1"/>
    </source>
</evidence>
<proteinExistence type="predicted"/>
<organism evidence="1 2">
    <name type="scientific">Carnegiea gigantea</name>
    <dbReference type="NCBI Taxonomy" id="171969"/>
    <lineage>
        <taxon>Eukaryota</taxon>
        <taxon>Viridiplantae</taxon>
        <taxon>Streptophyta</taxon>
        <taxon>Embryophyta</taxon>
        <taxon>Tracheophyta</taxon>
        <taxon>Spermatophyta</taxon>
        <taxon>Magnoliopsida</taxon>
        <taxon>eudicotyledons</taxon>
        <taxon>Gunneridae</taxon>
        <taxon>Pentapetalae</taxon>
        <taxon>Caryophyllales</taxon>
        <taxon>Cactineae</taxon>
        <taxon>Cactaceae</taxon>
        <taxon>Cactoideae</taxon>
        <taxon>Echinocereeae</taxon>
        <taxon>Carnegiea</taxon>
    </lineage>
</organism>
<dbReference type="PANTHER" id="PTHR33710:SF64">
    <property type="entry name" value="ENDONUCLEASE_EXONUCLEASE_PHOSPHATASE DOMAIN-CONTAINING PROTEIN"/>
    <property type="match status" value="1"/>
</dbReference>
<reference evidence="1" key="1">
    <citation type="submission" date="2022-04" db="EMBL/GenBank/DDBJ databases">
        <title>Carnegiea gigantea Genome sequencing and assembly v2.</title>
        <authorList>
            <person name="Copetti D."/>
            <person name="Sanderson M.J."/>
            <person name="Burquez A."/>
            <person name="Wojciechowski M.F."/>
        </authorList>
    </citation>
    <scope>NUCLEOTIDE SEQUENCE</scope>
    <source>
        <strain evidence="1">SGP5-SGP5p</strain>
        <tissue evidence="1">Aerial part</tissue>
    </source>
</reference>
<dbReference type="Gene3D" id="3.60.10.10">
    <property type="entry name" value="Endonuclease/exonuclease/phosphatase"/>
    <property type="match status" value="1"/>
</dbReference>
<dbReference type="SUPFAM" id="SSF56219">
    <property type="entry name" value="DNase I-like"/>
    <property type="match status" value="1"/>
</dbReference>
<dbReference type="InterPro" id="IPR036691">
    <property type="entry name" value="Endo/exonu/phosph_ase_sf"/>
</dbReference>
<dbReference type="Proteomes" id="UP001153076">
    <property type="component" value="Unassembled WGS sequence"/>
</dbReference>
<sequence>MGETEVKDFEIKPFANCIDLCNLQEMRYQGPYYTWSNKTVWTRIDRVFTNVMWYNQFDFSQVLYKPNALSDHNPMVLHFPGCKRPPKLFQFCDMWTQNPEFHSILTPTMPQSDAAPGMKLHKFLERIKPALMHLNKDKAKQRKLATYVYSLEDSQGTTQHGFEAVAQILRNFYQNLLGPSHFTRTSIDPEVIQMGNCLTPEHQVKLCAPFSDQDIKKAIFSIPNHKSPSPDGYSSGFFKATWDVTGSMGGFGLKNLVAWNKACIAKLIWAIATKKDIFWVKWVHGKYLENVDWWKYSSPPDCSWYWKKLVKIKDLFKGDSDQHRKWQEGTPSPHGCFTTNGSQSRVGWLNSHNTTQRLIVSHVPV</sequence>
<name>A0A9Q1JL30_9CARY</name>
<accession>A0A9Q1JL30</accession>
<evidence type="ECO:0000313" key="2">
    <source>
        <dbReference type="Proteomes" id="UP001153076"/>
    </source>
</evidence>
<comment type="caution">
    <text evidence="1">The sequence shown here is derived from an EMBL/GenBank/DDBJ whole genome shotgun (WGS) entry which is preliminary data.</text>
</comment>
<dbReference type="PANTHER" id="PTHR33710">
    <property type="entry name" value="BNAC02G09200D PROTEIN"/>
    <property type="match status" value="1"/>
</dbReference>